<dbReference type="Pfam" id="PF23622">
    <property type="entry name" value="LRR_At1g61320_AtMIF1"/>
    <property type="match status" value="1"/>
</dbReference>
<name>A0AAV5EHZ4_ELECO</name>
<sequence length="293" mass="32543">MSKQRKQKRRRQIQARYGSVSSVPFEKDSFHQEDVLVPSVPFKKDSLPQEDAQSRGVELLSNSMVNLPEVLHGSNSPQDEPNCVGYAITKLPCIVPHLETLAVSSTCERVNTPIVSDKFLHLKHLNIYLGGDDDGAISRTYDYLSLASFLDSSPVLESFILSVDQFDMKHDSIFGDDTSHMRQIPGYKHDRLKTVQINGFCSAKSMVELTCYILENAASLESLTLDTIFCGVTFGNYVRCCALKTGKCVSKGRNMVLEAHKALNVIKRCILGKVPSAVKLNVGEPCRMCHSVL</sequence>
<proteinExistence type="predicted"/>
<evidence type="ECO:0000313" key="3">
    <source>
        <dbReference type="Proteomes" id="UP001054889"/>
    </source>
</evidence>
<accession>A0AAV5EHZ4</accession>
<evidence type="ECO:0000313" key="2">
    <source>
        <dbReference type="EMBL" id="GJN21910.1"/>
    </source>
</evidence>
<dbReference type="PANTHER" id="PTHR34145:SF78">
    <property type="entry name" value="FBD DOMAIN-CONTAINING PROTEIN"/>
    <property type="match status" value="1"/>
</dbReference>
<reference evidence="2" key="2">
    <citation type="submission" date="2021-12" db="EMBL/GenBank/DDBJ databases">
        <title>Resequencing data analysis of finger millet.</title>
        <authorList>
            <person name="Hatakeyama M."/>
            <person name="Aluri S."/>
            <person name="Balachadran M.T."/>
            <person name="Sivarajan S.R."/>
            <person name="Poveda L."/>
            <person name="Shimizu-Inatsugi R."/>
            <person name="Schlapbach R."/>
            <person name="Sreeman S.M."/>
            <person name="Shimizu K.K."/>
        </authorList>
    </citation>
    <scope>NUCLEOTIDE SEQUENCE</scope>
</reference>
<gene>
    <name evidence="2" type="primary">gb09433</name>
    <name evidence="2" type="ORF">PR202_gb09433</name>
</gene>
<dbReference type="AlphaFoldDB" id="A0AAV5EHZ4"/>
<protein>
    <recommendedName>
        <fullName evidence="1">At1g61320/AtMIF1 LRR domain-containing protein</fullName>
    </recommendedName>
</protein>
<dbReference type="InterPro" id="IPR053772">
    <property type="entry name" value="At1g61320/At1g61330-like"/>
</dbReference>
<dbReference type="InterPro" id="IPR055357">
    <property type="entry name" value="LRR_At1g61320_AtMIF1"/>
</dbReference>
<keyword evidence="3" id="KW-1185">Reference proteome</keyword>
<dbReference type="PANTHER" id="PTHR34145">
    <property type="entry name" value="OS02G0105600 PROTEIN"/>
    <property type="match status" value="1"/>
</dbReference>
<dbReference type="Proteomes" id="UP001054889">
    <property type="component" value="Unassembled WGS sequence"/>
</dbReference>
<organism evidence="2 3">
    <name type="scientific">Eleusine coracana subsp. coracana</name>
    <dbReference type="NCBI Taxonomy" id="191504"/>
    <lineage>
        <taxon>Eukaryota</taxon>
        <taxon>Viridiplantae</taxon>
        <taxon>Streptophyta</taxon>
        <taxon>Embryophyta</taxon>
        <taxon>Tracheophyta</taxon>
        <taxon>Spermatophyta</taxon>
        <taxon>Magnoliopsida</taxon>
        <taxon>Liliopsida</taxon>
        <taxon>Poales</taxon>
        <taxon>Poaceae</taxon>
        <taxon>PACMAD clade</taxon>
        <taxon>Chloridoideae</taxon>
        <taxon>Cynodonteae</taxon>
        <taxon>Eleusininae</taxon>
        <taxon>Eleusine</taxon>
    </lineage>
</organism>
<comment type="caution">
    <text evidence="2">The sequence shown here is derived from an EMBL/GenBank/DDBJ whole genome shotgun (WGS) entry which is preliminary data.</text>
</comment>
<reference evidence="2" key="1">
    <citation type="journal article" date="2018" name="DNA Res.">
        <title>Multiple hybrid de novo genome assembly of finger millet, an orphan allotetraploid crop.</title>
        <authorList>
            <person name="Hatakeyama M."/>
            <person name="Aluri S."/>
            <person name="Balachadran M.T."/>
            <person name="Sivarajan S.R."/>
            <person name="Patrignani A."/>
            <person name="Gruter S."/>
            <person name="Poveda L."/>
            <person name="Shimizu-Inatsugi R."/>
            <person name="Baeten J."/>
            <person name="Francoijs K.J."/>
            <person name="Nataraja K.N."/>
            <person name="Reddy Y.A.N."/>
            <person name="Phadnis S."/>
            <person name="Ravikumar R.L."/>
            <person name="Schlapbach R."/>
            <person name="Sreeman S.M."/>
            <person name="Shimizu K.K."/>
        </authorList>
    </citation>
    <scope>NUCLEOTIDE SEQUENCE</scope>
</reference>
<dbReference type="EMBL" id="BQKI01000075">
    <property type="protein sequence ID" value="GJN21910.1"/>
    <property type="molecule type" value="Genomic_DNA"/>
</dbReference>
<feature type="domain" description="At1g61320/AtMIF1 LRR" evidence="1">
    <location>
        <begin position="73"/>
        <end position="286"/>
    </location>
</feature>
<evidence type="ECO:0000259" key="1">
    <source>
        <dbReference type="Pfam" id="PF23622"/>
    </source>
</evidence>